<organism evidence="2 3">
    <name type="scientific">Plectus sambesii</name>
    <dbReference type="NCBI Taxonomy" id="2011161"/>
    <lineage>
        <taxon>Eukaryota</taxon>
        <taxon>Metazoa</taxon>
        <taxon>Ecdysozoa</taxon>
        <taxon>Nematoda</taxon>
        <taxon>Chromadorea</taxon>
        <taxon>Plectida</taxon>
        <taxon>Plectina</taxon>
        <taxon>Plectoidea</taxon>
        <taxon>Plectidae</taxon>
        <taxon>Plectus</taxon>
    </lineage>
</organism>
<dbReference type="PANTHER" id="PTHR21534">
    <property type="entry name" value="KATANIN-INTERACTING PROTEIN"/>
    <property type="match status" value="1"/>
</dbReference>
<protein>
    <submittedName>
        <fullName evidence="3">KATNIP domain-containing protein</fullName>
    </submittedName>
</protein>
<dbReference type="Proteomes" id="UP000887566">
    <property type="component" value="Unplaced"/>
</dbReference>
<dbReference type="WBParaSite" id="PSAMB.scaffold331size56319.g4763.t1">
    <property type="protein sequence ID" value="PSAMB.scaffold331size56319.g4763.t1"/>
    <property type="gene ID" value="PSAMB.scaffold331size56319.g4763"/>
</dbReference>
<name>A0A914W5S5_9BILA</name>
<accession>A0A914W5S5</accession>
<dbReference type="AlphaFoldDB" id="A0A914W5S5"/>
<evidence type="ECO:0000313" key="2">
    <source>
        <dbReference type="Proteomes" id="UP000887566"/>
    </source>
</evidence>
<proteinExistence type="predicted"/>
<feature type="domain" description="KATNIP" evidence="1">
    <location>
        <begin position="41"/>
        <end position="192"/>
    </location>
</feature>
<evidence type="ECO:0000259" key="1">
    <source>
        <dbReference type="Pfam" id="PF14652"/>
    </source>
</evidence>
<sequence>MEDDLEKSWHTLDIYSRSGRMGPNGDIEKALSLATENLELNDEANGLDNDSSDFVIPELPSGRALVFKLLTTWGDPFYVGLNGIEVFTDNGSKANVESIVADFDCDISETPVCALPENLLNGNNRTKDETSLWMTKFDIDSPVVVTINFREDQSIAMIRIWNYNKSRVHAARGVRQLEITLDDKLIFKGEISRADGLCETNSESLGDTILFTMDDAILEAISENDVSMQDEIQGSVGQPVESLASLNRRPSTGDPSLILGTASIAQENHEESHLDCQFSCEGDNMIVRGKVFHMELRDNWGCPDMIGLTGFQFLGRDGHPLAVTSSMLQCSNPNNVNKLVNGRNLTTNPEEMWLASFNRDEQARLTVTFPDTVDVIGISFWNYNATPELSYAGVRCLDLYVNSRPLLTGVLLRKAPGFLCFEFVQDIFFDAEYRPPSRPMTCAVSGFVYQLQLLSTWGDEFYIGLNGIELYDNRDRPIKLGPQNLAAFPESVNVLPAVNDDPRTSDKLIDGYNDMQRPEHMWLAPVLPNQINRIFLIFDAPTIVSRIVVYNYRKTPTRGVRDISVSVDDLIVFSGEIEPSTEESTAILTIPLQE</sequence>
<dbReference type="PANTHER" id="PTHR21534:SF0">
    <property type="entry name" value="KATANIN-INTERACTING PROTEIN"/>
    <property type="match status" value="1"/>
</dbReference>
<keyword evidence="2" id="KW-1185">Reference proteome</keyword>
<dbReference type="InterPro" id="IPR026704">
    <property type="entry name" value="KATNIP"/>
</dbReference>
<dbReference type="Pfam" id="PF14652">
    <property type="entry name" value="DUF4457"/>
    <property type="match status" value="2"/>
</dbReference>
<dbReference type="InterPro" id="IPR027859">
    <property type="entry name" value="KATNIP_dom"/>
</dbReference>
<evidence type="ECO:0000313" key="3">
    <source>
        <dbReference type="WBParaSite" id="PSAMB.scaffold331size56319.g4763.t1"/>
    </source>
</evidence>
<feature type="domain" description="KATNIP" evidence="1">
    <location>
        <begin position="295"/>
        <end position="578"/>
    </location>
</feature>
<reference evidence="3" key="1">
    <citation type="submission" date="2022-11" db="UniProtKB">
        <authorList>
            <consortium name="WormBaseParasite"/>
        </authorList>
    </citation>
    <scope>IDENTIFICATION</scope>
</reference>